<dbReference type="GO" id="GO:0016787">
    <property type="term" value="F:hydrolase activity"/>
    <property type="evidence" value="ECO:0007669"/>
    <property type="project" value="UniProtKB-KW"/>
</dbReference>
<sequence length="242" mass="26888">MRYSLVAVGDVMYIEANSGAVKRVGRSDAFATEFDLEAEEYVPLPKGEVHKKEIVQVCFHLATSSFVYKDASKTSFKSSTRLECMMQDYPKTLPPSARVGFTVMDAWLAYPPVKNNPEDAAKVRILGTDMNCPHGIPVDLLDRLVIIRTQTYDVADMIKILALRANVEDLVIDDESLAYLGDIGLQASLRNAVQLLSPSTIMAKMNGRDNICKADIEEVKALYMDAKSSARLLQAQQEKYIS</sequence>
<evidence type="ECO:0000313" key="12">
    <source>
        <dbReference type="Proteomes" id="UP000594261"/>
    </source>
</evidence>
<evidence type="ECO:0000313" key="11">
    <source>
        <dbReference type="EnsemblPlants" id="QL10p065861:mrna"/>
    </source>
</evidence>
<feature type="domain" description="TIP49 P-loop" evidence="9">
    <location>
        <begin position="123"/>
        <end position="153"/>
    </location>
</feature>
<dbReference type="FunFam" id="1.10.8.60:FF:000010">
    <property type="entry name" value="RuvB-like helicase"/>
    <property type="match status" value="1"/>
</dbReference>
<dbReference type="EMBL" id="LRBV02000010">
    <property type="status" value="NOT_ANNOTATED_CDS"/>
    <property type="molecule type" value="Genomic_DNA"/>
</dbReference>
<dbReference type="InterPro" id="IPR027238">
    <property type="entry name" value="RuvB-like"/>
</dbReference>
<proteinExistence type="inferred from homology"/>
<reference evidence="11 12" key="1">
    <citation type="journal article" date="2016" name="G3 (Bethesda)">
        <title>First Draft Assembly and Annotation of the Genome of a California Endemic Oak Quercus lobata Nee (Fagaceae).</title>
        <authorList>
            <person name="Sork V.L."/>
            <person name="Fitz-Gibbon S.T."/>
            <person name="Puiu D."/>
            <person name="Crepeau M."/>
            <person name="Gugger P.F."/>
            <person name="Sherman R."/>
            <person name="Stevens K."/>
            <person name="Langley C.H."/>
            <person name="Pellegrini M."/>
            <person name="Salzberg S.L."/>
        </authorList>
    </citation>
    <scope>NUCLEOTIDE SEQUENCE [LARGE SCALE GENOMIC DNA]</scope>
    <source>
        <strain evidence="11 12">cv. SW786</strain>
    </source>
</reference>
<evidence type="ECO:0000256" key="8">
    <source>
        <dbReference type="RuleBase" id="RU363048"/>
    </source>
</evidence>
<dbReference type="AlphaFoldDB" id="A0A7N2MUJ4"/>
<dbReference type="GO" id="GO:0005524">
    <property type="term" value="F:ATP binding"/>
    <property type="evidence" value="ECO:0007669"/>
    <property type="project" value="UniProtKB-KW"/>
</dbReference>
<dbReference type="Pfam" id="PF17856">
    <property type="entry name" value="TIP49_C"/>
    <property type="match status" value="1"/>
</dbReference>
<accession>A0A7N2MUJ4</accession>
<dbReference type="Gene3D" id="3.40.50.300">
    <property type="entry name" value="P-loop containing nucleotide triphosphate hydrolases"/>
    <property type="match status" value="1"/>
</dbReference>
<keyword evidence="7 8" id="KW-0539">Nucleus</keyword>
<dbReference type="InParanoid" id="A0A7N2MUJ4"/>
<dbReference type="PANTHER" id="PTHR11093">
    <property type="entry name" value="RUVB-RELATED REPTIN AND PONTIN"/>
    <property type="match status" value="1"/>
</dbReference>
<keyword evidence="6 8" id="KW-0067">ATP-binding</keyword>
<dbReference type="InterPro" id="IPR010339">
    <property type="entry name" value="TIP49_P-loop"/>
</dbReference>
<keyword evidence="4 8" id="KW-0378">Hydrolase</keyword>
<dbReference type="Pfam" id="PF06068">
    <property type="entry name" value="TIP49"/>
    <property type="match status" value="2"/>
</dbReference>
<evidence type="ECO:0000259" key="10">
    <source>
        <dbReference type="Pfam" id="PF17856"/>
    </source>
</evidence>
<dbReference type="Gene3D" id="2.40.50.360">
    <property type="entry name" value="RuvB-like helicase, domain II"/>
    <property type="match status" value="1"/>
</dbReference>
<dbReference type="GO" id="GO:0003678">
    <property type="term" value="F:DNA helicase activity"/>
    <property type="evidence" value="ECO:0007669"/>
    <property type="project" value="UniProtKB-EC"/>
</dbReference>
<dbReference type="SUPFAM" id="SSF52540">
    <property type="entry name" value="P-loop containing nucleoside triphosphate hydrolases"/>
    <property type="match status" value="1"/>
</dbReference>
<keyword evidence="12" id="KW-1185">Reference proteome</keyword>
<evidence type="ECO:0000259" key="9">
    <source>
        <dbReference type="Pfam" id="PF06068"/>
    </source>
</evidence>
<evidence type="ECO:0000256" key="2">
    <source>
        <dbReference type="ARBA" id="ARBA00007519"/>
    </source>
</evidence>
<keyword evidence="8" id="KW-0805">Transcription regulation</keyword>
<dbReference type="InterPro" id="IPR027417">
    <property type="entry name" value="P-loop_NTPase"/>
</dbReference>
<dbReference type="Gene3D" id="1.10.8.60">
    <property type="match status" value="1"/>
</dbReference>
<comment type="catalytic activity">
    <reaction evidence="8">
        <text>ATP + H2O = ADP + phosphate + H(+)</text>
        <dbReference type="Rhea" id="RHEA:13065"/>
        <dbReference type="ChEBI" id="CHEBI:15377"/>
        <dbReference type="ChEBI" id="CHEBI:15378"/>
        <dbReference type="ChEBI" id="CHEBI:30616"/>
        <dbReference type="ChEBI" id="CHEBI:43474"/>
        <dbReference type="ChEBI" id="CHEBI:456216"/>
        <dbReference type="EC" id="3.6.4.12"/>
    </reaction>
</comment>
<dbReference type="InterPro" id="IPR029044">
    <property type="entry name" value="Nucleotide-diphossugar_trans"/>
</dbReference>
<dbReference type="EC" id="3.6.4.12" evidence="8"/>
<comment type="subcellular location">
    <subcellularLocation>
        <location evidence="1">Nucleus</location>
    </subcellularLocation>
</comment>
<dbReference type="Gramene" id="QL10p065861:mrna">
    <property type="protein sequence ID" value="QL10p065861:mrna"/>
    <property type="gene ID" value="QL10p065861"/>
</dbReference>
<dbReference type="SUPFAM" id="SSF53448">
    <property type="entry name" value="Nucleotide-diphospho-sugar transferases"/>
    <property type="match status" value="1"/>
</dbReference>
<feature type="domain" description="RuvB-like AAA-lid" evidence="10">
    <location>
        <begin position="160"/>
        <end position="225"/>
    </location>
</feature>
<keyword evidence="3 8" id="KW-0547">Nucleotide-binding</keyword>
<protein>
    <recommendedName>
        <fullName evidence="8">RuvB-like helicase</fullName>
        <ecNumber evidence="8">3.6.4.12</ecNumber>
    </recommendedName>
</protein>
<comment type="similarity">
    <text evidence="2 8">Belongs to the RuvB family.</text>
</comment>
<organism evidence="11 12">
    <name type="scientific">Quercus lobata</name>
    <name type="common">Valley oak</name>
    <dbReference type="NCBI Taxonomy" id="97700"/>
    <lineage>
        <taxon>Eukaryota</taxon>
        <taxon>Viridiplantae</taxon>
        <taxon>Streptophyta</taxon>
        <taxon>Embryophyta</taxon>
        <taxon>Tracheophyta</taxon>
        <taxon>Spermatophyta</taxon>
        <taxon>Magnoliopsida</taxon>
        <taxon>eudicotyledons</taxon>
        <taxon>Gunneridae</taxon>
        <taxon>Pentapetalae</taxon>
        <taxon>rosids</taxon>
        <taxon>fabids</taxon>
        <taxon>Fagales</taxon>
        <taxon>Fagaceae</taxon>
        <taxon>Quercus</taxon>
    </lineage>
</organism>
<evidence type="ECO:0000256" key="1">
    <source>
        <dbReference type="ARBA" id="ARBA00004123"/>
    </source>
</evidence>
<dbReference type="GO" id="GO:0005634">
    <property type="term" value="C:nucleus"/>
    <property type="evidence" value="ECO:0007669"/>
    <property type="project" value="UniProtKB-SubCell"/>
</dbReference>
<name>A0A7N2MUJ4_QUELO</name>
<keyword evidence="5 8" id="KW-0347">Helicase</keyword>
<reference evidence="11" key="2">
    <citation type="submission" date="2021-01" db="UniProtKB">
        <authorList>
            <consortium name="EnsemblPlants"/>
        </authorList>
    </citation>
    <scope>IDENTIFICATION</scope>
</reference>
<keyword evidence="8" id="KW-0804">Transcription</keyword>
<evidence type="ECO:0000256" key="3">
    <source>
        <dbReference type="ARBA" id="ARBA00022741"/>
    </source>
</evidence>
<dbReference type="InterPro" id="IPR041048">
    <property type="entry name" value="RuvB-like_C"/>
</dbReference>
<dbReference type="EnsemblPlants" id="QL10p065861:mrna">
    <property type="protein sequence ID" value="QL10p065861:mrna"/>
    <property type="gene ID" value="QL10p065861"/>
</dbReference>
<evidence type="ECO:0000256" key="7">
    <source>
        <dbReference type="ARBA" id="ARBA00023242"/>
    </source>
</evidence>
<evidence type="ECO:0000256" key="5">
    <source>
        <dbReference type="ARBA" id="ARBA00022806"/>
    </source>
</evidence>
<feature type="domain" description="TIP49 P-loop" evidence="9">
    <location>
        <begin position="6"/>
        <end position="57"/>
    </location>
</feature>
<evidence type="ECO:0000256" key="4">
    <source>
        <dbReference type="ARBA" id="ARBA00022801"/>
    </source>
</evidence>
<dbReference type="InterPro" id="IPR042487">
    <property type="entry name" value="RuvBL1/2_DNA/RNA_bd_dom"/>
</dbReference>
<evidence type="ECO:0000256" key="6">
    <source>
        <dbReference type="ARBA" id="ARBA00022840"/>
    </source>
</evidence>
<dbReference type="Proteomes" id="UP000594261">
    <property type="component" value="Chromosome 10"/>
</dbReference>